<dbReference type="FunFam" id="2.40.37.10:FF:000004">
    <property type="entry name" value="Ornithine decarboxylase"/>
    <property type="match status" value="1"/>
</dbReference>
<dbReference type="PRINTS" id="PR01182">
    <property type="entry name" value="ORNDCRBXLASE"/>
</dbReference>
<feature type="modified residue" description="N6-(pyridoxal phosphate)lysine" evidence="8">
    <location>
        <position position="70"/>
    </location>
</feature>
<keyword evidence="11" id="KW-1185">Reference proteome</keyword>
<dbReference type="PROSITE" id="PS00878">
    <property type="entry name" value="ODR_DC_2_1"/>
    <property type="match status" value="1"/>
</dbReference>
<evidence type="ECO:0000313" key="10">
    <source>
        <dbReference type="EMBL" id="SNZ14497.1"/>
    </source>
</evidence>
<dbReference type="SUPFAM" id="SSF50621">
    <property type="entry name" value="Alanine racemase C-terminal domain-like"/>
    <property type="match status" value="1"/>
</dbReference>
<dbReference type="PANTHER" id="PTHR11482">
    <property type="entry name" value="ARGININE/DIAMINOPIMELATE/ORNITHINE DECARBOXYLASE"/>
    <property type="match status" value="1"/>
</dbReference>
<protein>
    <recommendedName>
        <fullName evidence="6">ornithine decarboxylase</fullName>
        <ecNumber evidence="6">4.1.1.17</ecNumber>
    </recommendedName>
</protein>
<evidence type="ECO:0000256" key="1">
    <source>
        <dbReference type="ARBA" id="ARBA00001933"/>
    </source>
</evidence>
<dbReference type="InterPro" id="IPR022644">
    <property type="entry name" value="De-COase2_N"/>
</dbReference>
<dbReference type="SUPFAM" id="SSF51419">
    <property type="entry name" value="PLP-binding barrel"/>
    <property type="match status" value="1"/>
</dbReference>
<evidence type="ECO:0000256" key="2">
    <source>
        <dbReference type="ARBA" id="ARBA00008872"/>
    </source>
</evidence>
<dbReference type="GO" id="GO:0004586">
    <property type="term" value="F:ornithine decarboxylase activity"/>
    <property type="evidence" value="ECO:0007669"/>
    <property type="project" value="UniProtKB-EC"/>
</dbReference>
<sequence>MVKEVLDQRELQFEFAKRYFEDFISKRSYMIPYLKPQETPTLLMDTEGIKERYEEMRKHMPNFKIYYAVKANDDINVIKALAERGSGFEVASSEELSKVMSLKVEPERVISSNPVKPEEFIDYAYSVGVNRFSVDSFTEVDKIAKIARRARVYVRLVVPNEGSDWPLSKKFGVDVDTALDILEYARERGLVPYGITFHVGSQCNNYRNWFIAIRKSAELWEKARSKGFKLQMLNMGGGIPVKYTYEALRIEDIAYYIKGLLQKFFPNPPYELQIEPGRGLVGDQGIMVAKVIGKAKRNGENWLYIDTGVFNGLAEALGGIRYPIYLDREGELKEWTIGGVSCDSMDVIAKMVALPEPEVGDYLYILSTGAYTTVYASNFNGFPKPKVICL</sequence>
<comment type="pathway">
    <text evidence="5">Amine and polyamine biosynthesis; putrescine biosynthesis via L-ornithine pathway; putrescine from L-ornithine: step 1/1.</text>
</comment>
<dbReference type="AlphaFoldDB" id="A0A285NZP2"/>
<dbReference type="Proteomes" id="UP000218627">
    <property type="component" value="Unassembled WGS sequence"/>
</dbReference>
<dbReference type="Pfam" id="PF02784">
    <property type="entry name" value="Orn_Arg_deC_N"/>
    <property type="match status" value="1"/>
</dbReference>
<reference evidence="11" key="1">
    <citation type="submission" date="2017-09" db="EMBL/GenBank/DDBJ databases">
        <authorList>
            <person name="Varghese N."/>
            <person name="Submissions S."/>
        </authorList>
    </citation>
    <scope>NUCLEOTIDE SEQUENCE [LARGE SCALE GENOMIC DNA]</scope>
    <source>
        <strain evidence="11">DSM 2913</strain>
    </source>
</reference>
<evidence type="ECO:0000256" key="5">
    <source>
        <dbReference type="ARBA" id="ARBA00034115"/>
    </source>
</evidence>
<dbReference type="InterPro" id="IPR022653">
    <property type="entry name" value="De-COase2_pyr-phos_BS"/>
</dbReference>
<keyword evidence="3 8" id="KW-0663">Pyridoxal phosphate</keyword>
<dbReference type="GO" id="GO:0033387">
    <property type="term" value="P:putrescine biosynthetic process from arginine, via ornithine"/>
    <property type="evidence" value="ECO:0007669"/>
    <property type="project" value="TreeGrafter"/>
</dbReference>
<name>A0A285NZP2_9AQUI</name>
<evidence type="ECO:0000256" key="6">
    <source>
        <dbReference type="ARBA" id="ARBA00034138"/>
    </source>
</evidence>
<dbReference type="EMBL" id="OBEN01000005">
    <property type="protein sequence ID" value="SNZ14497.1"/>
    <property type="molecule type" value="Genomic_DNA"/>
</dbReference>
<evidence type="ECO:0000256" key="7">
    <source>
        <dbReference type="ARBA" id="ARBA00049127"/>
    </source>
</evidence>
<comment type="similarity">
    <text evidence="2">Belongs to the Orn/Lys/Arg decarboxylase class-II family.</text>
</comment>
<dbReference type="FunFam" id="3.20.20.10:FF:000008">
    <property type="entry name" value="Ornithine decarboxylase"/>
    <property type="match status" value="1"/>
</dbReference>
<dbReference type="CDD" id="cd00622">
    <property type="entry name" value="PLPDE_III_ODC"/>
    <property type="match status" value="1"/>
</dbReference>
<proteinExistence type="inferred from homology"/>
<dbReference type="InterPro" id="IPR029066">
    <property type="entry name" value="PLP-binding_barrel"/>
</dbReference>
<dbReference type="Gene3D" id="2.40.37.10">
    <property type="entry name" value="Lyase, Ornithine Decarboxylase, Chain A, domain 1"/>
    <property type="match status" value="1"/>
</dbReference>
<evidence type="ECO:0000256" key="8">
    <source>
        <dbReference type="PIRSR" id="PIRSR600183-50"/>
    </source>
</evidence>
<dbReference type="InterPro" id="IPR000183">
    <property type="entry name" value="Orn/DAP/Arg_de-COase"/>
</dbReference>
<evidence type="ECO:0000259" key="9">
    <source>
        <dbReference type="Pfam" id="PF02784"/>
    </source>
</evidence>
<gene>
    <name evidence="10" type="ORF">SAMN06265353_1125</name>
</gene>
<accession>A0A285NZP2</accession>
<dbReference type="GO" id="GO:0005737">
    <property type="term" value="C:cytoplasm"/>
    <property type="evidence" value="ECO:0007669"/>
    <property type="project" value="TreeGrafter"/>
</dbReference>
<dbReference type="Gene3D" id="3.20.20.10">
    <property type="entry name" value="Alanine racemase"/>
    <property type="match status" value="1"/>
</dbReference>
<organism evidence="10 11">
    <name type="scientific">Hydrogenobacter hydrogenophilus</name>
    <dbReference type="NCBI Taxonomy" id="35835"/>
    <lineage>
        <taxon>Bacteria</taxon>
        <taxon>Pseudomonadati</taxon>
        <taxon>Aquificota</taxon>
        <taxon>Aquificia</taxon>
        <taxon>Aquificales</taxon>
        <taxon>Aquificaceae</taxon>
        <taxon>Hydrogenobacter</taxon>
    </lineage>
</organism>
<dbReference type="RefSeq" id="WP_096602230.1">
    <property type="nucleotide sequence ID" value="NZ_OBEN01000005.1"/>
</dbReference>
<dbReference type="EC" id="4.1.1.17" evidence="6"/>
<keyword evidence="4" id="KW-0456">Lyase</keyword>
<dbReference type="PRINTS" id="PR01179">
    <property type="entry name" value="ODADCRBXLASE"/>
</dbReference>
<evidence type="ECO:0000313" key="11">
    <source>
        <dbReference type="Proteomes" id="UP000218627"/>
    </source>
</evidence>
<comment type="cofactor">
    <cofactor evidence="1 8">
        <name>pyridoxal 5'-phosphate</name>
        <dbReference type="ChEBI" id="CHEBI:597326"/>
    </cofactor>
</comment>
<evidence type="ECO:0000256" key="4">
    <source>
        <dbReference type="ARBA" id="ARBA00023239"/>
    </source>
</evidence>
<feature type="domain" description="Orn/DAP/Arg decarboxylase 2 N-terminal" evidence="9">
    <location>
        <begin position="49"/>
        <end position="281"/>
    </location>
</feature>
<feature type="active site" description="Proton donor" evidence="8">
    <location>
        <position position="342"/>
    </location>
</feature>
<evidence type="ECO:0000256" key="3">
    <source>
        <dbReference type="ARBA" id="ARBA00022898"/>
    </source>
</evidence>
<dbReference type="PANTHER" id="PTHR11482:SF6">
    <property type="entry name" value="ORNITHINE DECARBOXYLASE 1-RELATED"/>
    <property type="match status" value="1"/>
</dbReference>
<comment type="catalytic activity">
    <reaction evidence="7">
        <text>L-ornithine + H(+) = putrescine + CO2</text>
        <dbReference type="Rhea" id="RHEA:22964"/>
        <dbReference type="ChEBI" id="CHEBI:15378"/>
        <dbReference type="ChEBI" id="CHEBI:16526"/>
        <dbReference type="ChEBI" id="CHEBI:46911"/>
        <dbReference type="ChEBI" id="CHEBI:326268"/>
        <dbReference type="EC" id="4.1.1.17"/>
    </reaction>
</comment>
<dbReference type="InterPro" id="IPR002433">
    <property type="entry name" value="Orn_de-COase"/>
</dbReference>
<dbReference type="OrthoDB" id="9802241at2"/>
<dbReference type="InterPro" id="IPR009006">
    <property type="entry name" value="Ala_racemase/Decarboxylase_C"/>
</dbReference>